<dbReference type="GO" id="GO:0008168">
    <property type="term" value="F:methyltransferase activity"/>
    <property type="evidence" value="ECO:0007669"/>
    <property type="project" value="UniProtKB-KW"/>
</dbReference>
<feature type="domain" description="THUMP-like" evidence="1">
    <location>
        <begin position="318"/>
        <end position="389"/>
    </location>
</feature>
<dbReference type="EMBL" id="CP036269">
    <property type="protein sequence ID" value="QDT42015.1"/>
    <property type="molecule type" value="Genomic_DNA"/>
</dbReference>
<gene>
    <name evidence="2" type="ORF">Pan241w_20960</name>
</gene>
<dbReference type="Proteomes" id="UP000317171">
    <property type="component" value="Chromosome"/>
</dbReference>
<evidence type="ECO:0000313" key="3">
    <source>
        <dbReference type="Proteomes" id="UP000317171"/>
    </source>
</evidence>
<dbReference type="PANTHER" id="PTHR14741">
    <property type="entry name" value="S-ADENOSYLMETHIONINE-DEPENDENT METHYLTRANSFERASE RELATED"/>
    <property type="match status" value="1"/>
</dbReference>
<accession>A0A517RDQ5</accession>
<dbReference type="InterPro" id="IPR041497">
    <property type="entry name" value="Thump-like"/>
</dbReference>
<dbReference type="Gene3D" id="3.40.50.150">
    <property type="entry name" value="Vaccinia Virus protein VP39"/>
    <property type="match status" value="1"/>
</dbReference>
<protein>
    <submittedName>
        <fullName evidence="2">RNA cap guanine-N2 methyltransferase</fullName>
    </submittedName>
</protein>
<keyword evidence="3" id="KW-1185">Reference proteome</keyword>
<organism evidence="2 3">
    <name type="scientific">Gimesia alba</name>
    <dbReference type="NCBI Taxonomy" id="2527973"/>
    <lineage>
        <taxon>Bacteria</taxon>
        <taxon>Pseudomonadati</taxon>
        <taxon>Planctomycetota</taxon>
        <taxon>Planctomycetia</taxon>
        <taxon>Planctomycetales</taxon>
        <taxon>Planctomycetaceae</taxon>
        <taxon>Gimesia</taxon>
    </lineage>
</organism>
<dbReference type="PANTHER" id="PTHR14741:SF32">
    <property type="entry name" value="TRIMETHYLGUANOSINE SYNTHASE"/>
    <property type="match status" value="1"/>
</dbReference>
<keyword evidence="2" id="KW-0808">Transferase</keyword>
<dbReference type="InterPro" id="IPR029063">
    <property type="entry name" value="SAM-dependent_MTases_sf"/>
</dbReference>
<name>A0A517RDQ5_9PLAN</name>
<proteinExistence type="predicted"/>
<keyword evidence="2" id="KW-0489">Methyltransferase</keyword>
<dbReference type="Pfam" id="PF09445">
    <property type="entry name" value="Methyltransf_15"/>
    <property type="match status" value="1"/>
</dbReference>
<dbReference type="RefSeq" id="WP_145214514.1">
    <property type="nucleotide sequence ID" value="NZ_CP036269.1"/>
</dbReference>
<evidence type="ECO:0000313" key="2">
    <source>
        <dbReference type="EMBL" id="QDT42015.1"/>
    </source>
</evidence>
<dbReference type="KEGG" id="gaz:Pan241w_20960"/>
<dbReference type="GO" id="GO:0036261">
    <property type="term" value="P:7-methylguanosine cap hypermethylation"/>
    <property type="evidence" value="ECO:0007669"/>
    <property type="project" value="InterPro"/>
</dbReference>
<dbReference type="Pfam" id="PF18096">
    <property type="entry name" value="Thump_like"/>
    <property type="match status" value="1"/>
</dbReference>
<dbReference type="CDD" id="cd02440">
    <property type="entry name" value="AdoMet_MTases"/>
    <property type="match status" value="1"/>
</dbReference>
<sequence>MSSESHSELDCFRQLHNAPEIFELIQQHSGSEFQLQKQLRETYSQDLVRAALTLSELRIRGRAKFSKADQMWFDRKSLEQATPELVSQHKAARFSGTVYDFCCGMGGDLIALAKHARVTGVDQEPVLCQFAQWNSEVYGVADSVSVLNSRLEEIRDREGRLHIDPDRRPHSGGKVIRIEDYLPGLDTLLELIEQFQGGAIKLSPASNFAGKFPGTEAELISLNGECKEATIWFGDLAGDQEYRATAISKTGEVDSIAGHPMDAFVDITAPGAYVYDPDPAVVRSGLLDVAADQYGVSRLDPEEEYLTSAEAVESPFFRRFRILDELPNNDRDLKKYFRSADFGQLEIKCRRIPVSIETLRRKLSLKGEAAGVLIIARLQGKSRALICERESFNRPH</sequence>
<dbReference type="InterPro" id="IPR019012">
    <property type="entry name" value="RNA_cap_Gua-N2-MeTrfase"/>
</dbReference>
<dbReference type="OrthoDB" id="9810570at2"/>
<evidence type="ECO:0000259" key="1">
    <source>
        <dbReference type="Pfam" id="PF18096"/>
    </source>
</evidence>
<dbReference type="AlphaFoldDB" id="A0A517RDQ5"/>
<reference evidence="2 3" key="1">
    <citation type="submission" date="2019-02" db="EMBL/GenBank/DDBJ databases">
        <title>Deep-cultivation of Planctomycetes and their phenomic and genomic characterization uncovers novel biology.</title>
        <authorList>
            <person name="Wiegand S."/>
            <person name="Jogler M."/>
            <person name="Boedeker C."/>
            <person name="Pinto D."/>
            <person name="Vollmers J."/>
            <person name="Rivas-Marin E."/>
            <person name="Kohn T."/>
            <person name="Peeters S.H."/>
            <person name="Heuer A."/>
            <person name="Rast P."/>
            <person name="Oberbeckmann S."/>
            <person name="Bunk B."/>
            <person name="Jeske O."/>
            <person name="Meyerdierks A."/>
            <person name="Storesund J.E."/>
            <person name="Kallscheuer N."/>
            <person name="Luecker S."/>
            <person name="Lage O.M."/>
            <person name="Pohl T."/>
            <person name="Merkel B.J."/>
            <person name="Hornburger P."/>
            <person name="Mueller R.-W."/>
            <person name="Bruemmer F."/>
            <person name="Labrenz M."/>
            <person name="Spormann A.M."/>
            <person name="Op den Camp H."/>
            <person name="Overmann J."/>
            <person name="Amann R."/>
            <person name="Jetten M.S.M."/>
            <person name="Mascher T."/>
            <person name="Medema M.H."/>
            <person name="Devos D.P."/>
            <person name="Kaster A.-K."/>
            <person name="Ovreas L."/>
            <person name="Rohde M."/>
            <person name="Galperin M.Y."/>
            <person name="Jogler C."/>
        </authorList>
    </citation>
    <scope>NUCLEOTIDE SEQUENCE [LARGE SCALE GENOMIC DNA]</scope>
    <source>
        <strain evidence="2 3">Pan241w</strain>
    </source>
</reference>
<dbReference type="SUPFAM" id="SSF53335">
    <property type="entry name" value="S-adenosyl-L-methionine-dependent methyltransferases"/>
    <property type="match status" value="1"/>
</dbReference>